<evidence type="ECO:0000313" key="1">
    <source>
        <dbReference type="EMBL" id="RVW53372.1"/>
    </source>
</evidence>
<evidence type="ECO:0008006" key="3">
    <source>
        <dbReference type="Google" id="ProtNLM"/>
    </source>
</evidence>
<proteinExistence type="predicted"/>
<dbReference type="Proteomes" id="UP000288805">
    <property type="component" value="Unassembled WGS sequence"/>
</dbReference>
<reference evidence="1 2" key="1">
    <citation type="journal article" date="2018" name="PLoS Genet.">
        <title>Population sequencing reveals clonal diversity and ancestral inbreeding in the grapevine cultivar Chardonnay.</title>
        <authorList>
            <person name="Roach M.J."/>
            <person name="Johnson D.L."/>
            <person name="Bohlmann J."/>
            <person name="van Vuuren H.J."/>
            <person name="Jones S.J."/>
            <person name="Pretorius I.S."/>
            <person name="Schmidt S.A."/>
            <person name="Borneman A.R."/>
        </authorList>
    </citation>
    <scope>NUCLEOTIDE SEQUENCE [LARGE SCALE GENOMIC DNA]</scope>
    <source>
        <strain evidence="2">cv. Chardonnay</strain>
        <tissue evidence="1">Leaf</tissue>
    </source>
</reference>
<dbReference type="EMBL" id="QGNW01001148">
    <property type="protein sequence ID" value="RVW53372.1"/>
    <property type="molecule type" value="Genomic_DNA"/>
</dbReference>
<comment type="caution">
    <text evidence="1">The sequence shown here is derived from an EMBL/GenBank/DDBJ whole genome shotgun (WGS) entry which is preliminary data.</text>
</comment>
<sequence length="82" mass="9571">MYKACLLKLDYHETFNLVINLTTIQIVPSITLSHRWEVHQLDINNTFLLEYPYEEVFISNYLASFVSLDPITFVVCANLFIA</sequence>
<evidence type="ECO:0000313" key="2">
    <source>
        <dbReference type="Proteomes" id="UP000288805"/>
    </source>
</evidence>
<name>A0A438F153_VITVI</name>
<protein>
    <recommendedName>
        <fullName evidence="3">Reverse transcriptase Ty1/copia-type domain-containing protein</fullName>
    </recommendedName>
</protein>
<organism evidence="1 2">
    <name type="scientific">Vitis vinifera</name>
    <name type="common">Grape</name>
    <dbReference type="NCBI Taxonomy" id="29760"/>
    <lineage>
        <taxon>Eukaryota</taxon>
        <taxon>Viridiplantae</taxon>
        <taxon>Streptophyta</taxon>
        <taxon>Embryophyta</taxon>
        <taxon>Tracheophyta</taxon>
        <taxon>Spermatophyta</taxon>
        <taxon>Magnoliopsida</taxon>
        <taxon>eudicotyledons</taxon>
        <taxon>Gunneridae</taxon>
        <taxon>Pentapetalae</taxon>
        <taxon>rosids</taxon>
        <taxon>Vitales</taxon>
        <taxon>Vitaceae</taxon>
        <taxon>Viteae</taxon>
        <taxon>Vitis</taxon>
    </lineage>
</organism>
<gene>
    <name evidence="1" type="ORF">CK203_103143</name>
</gene>
<accession>A0A438F153</accession>
<dbReference type="AlphaFoldDB" id="A0A438F153"/>